<dbReference type="STRING" id="151549.A0A4C1X1Z6"/>
<keyword evidence="2" id="KW-1185">Reference proteome</keyword>
<accession>A0A4C1X1Z6</accession>
<dbReference type="OrthoDB" id="6357136at2759"/>
<reference evidence="1 2" key="1">
    <citation type="journal article" date="2019" name="Commun. Biol.">
        <title>The bagworm genome reveals a unique fibroin gene that provides high tensile strength.</title>
        <authorList>
            <person name="Kono N."/>
            <person name="Nakamura H."/>
            <person name="Ohtoshi R."/>
            <person name="Tomita M."/>
            <person name="Numata K."/>
            <person name="Arakawa K."/>
        </authorList>
    </citation>
    <scope>NUCLEOTIDE SEQUENCE [LARGE SCALE GENOMIC DNA]</scope>
</reference>
<dbReference type="InterPro" id="IPR032063">
    <property type="entry name" value="MavL-like"/>
</dbReference>
<protein>
    <submittedName>
        <fullName evidence="1">Uncharacterized protein</fullName>
    </submittedName>
</protein>
<comment type="caution">
    <text evidence="1">The sequence shown here is derived from an EMBL/GenBank/DDBJ whole genome shotgun (WGS) entry which is preliminary data.</text>
</comment>
<dbReference type="Pfam" id="PF16062">
    <property type="entry name" value="MavL-like"/>
    <property type="match status" value="2"/>
</dbReference>
<sequence>MLQKVQATEVILYQLQNSAWCKSAWCIPSIGKETNQLIRQCLNLPPPDTSIGIDETIKKSNDFSIPFPIESVREFGTNIEKALYKDMSIPEFIDRMLSKRAISFYGGIDKYKLMTGETGIEGWETVGTLQQKTPLVLENCLSYDEMKLSAMVFVSGFTEFINDGTRYNVGVVNEENIIKDGVIIGLIGTRLHRKFKIDYEDILITDQQNTFENGYGAEMTSTTNLNEFMSTEGLGAWIELPHQIDVFILSFLERLRFYLDNEMLNHITDVNFAYIKPSSSIEGGINVHLENREPSAKLPKEYADKLLVTTYAWNGNAHPGNDFWLGNLTSSGDPAAACSTQVAELHNAHINGAVCAKNLRVAGAHGVLPLREYCKKLQ</sequence>
<evidence type="ECO:0000313" key="2">
    <source>
        <dbReference type="Proteomes" id="UP000299102"/>
    </source>
</evidence>
<dbReference type="Proteomes" id="UP000299102">
    <property type="component" value="Unassembled WGS sequence"/>
</dbReference>
<proteinExistence type="predicted"/>
<name>A0A4C1X1Z6_EUMVA</name>
<evidence type="ECO:0000313" key="1">
    <source>
        <dbReference type="EMBL" id="GBP56389.1"/>
    </source>
</evidence>
<dbReference type="EMBL" id="BGZK01000691">
    <property type="protein sequence ID" value="GBP56389.1"/>
    <property type="molecule type" value="Genomic_DNA"/>
</dbReference>
<dbReference type="AlphaFoldDB" id="A0A4C1X1Z6"/>
<gene>
    <name evidence="1" type="ORF">EVAR_32259_1</name>
</gene>
<organism evidence="1 2">
    <name type="scientific">Eumeta variegata</name>
    <name type="common">Bagworm moth</name>
    <name type="synonym">Eumeta japonica</name>
    <dbReference type="NCBI Taxonomy" id="151549"/>
    <lineage>
        <taxon>Eukaryota</taxon>
        <taxon>Metazoa</taxon>
        <taxon>Ecdysozoa</taxon>
        <taxon>Arthropoda</taxon>
        <taxon>Hexapoda</taxon>
        <taxon>Insecta</taxon>
        <taxon>Pterygota</taxon>
        <taxon>Neoptera</taxon>
        <taxon>Endopterygota</taxon>
        <taxon>Lepidoptera</taxon>
        <taxon>Glossata</taxon>
        <taxon>Ditrysia</taxon>
        <taxon>Tineoidea</taxon>
        <taxon>Psychidae</taxon>
        <taxon>Oiketicinae</taxon>
        <taxon>Eumeta</taxon>
    </lineage>
</organism>